<accession>A0A1E5H5B1</accession>
<evidence type="ECO:0000256" key="1">
    <source>
        <dbReference type="SAM" id="MobiDB-lite"/>
    </source>
</evidence>
<comment type="caution">
    <text evidence="2">The sequence shown here is derived from an EMBL/GenBank/DDBJ whole genome shotgun (WGS) entry which is preliminary data.</text>
</comment>
<reference evidence="3" key="1">
    <citation type="submission" date="2016-09" db="EMBL/GenBank/DDBJ databases">
        <authorList>
            <person name="Gulvik C.A."/>
        </authorList>
    </citation>
    <scope>NUCLEOTIDE SEQUENCE [LARGE SCALE GENOMIC DNA]</scope>
    <source>
        <strain evidence="3">LMG 26676</strain>
    </source>
</reference>
<dbReference type="EMBL" id="MIKC01000042">
    <property type="protein sequence ID" value="OEG20149.1"/>
    <property type="molecule type" value="Genomic_DNA"/>
</dbReference>
<dbReference type="Proteomes" id="UP000094469">
    <property type="component" value="Unassembled WGS sequence"/>
</dbReference>
<feature type="region of interest" description="Disordered" evidence="1">
    <location>
        <begin position="23"/>
        <end position="46"/>
    </location>
</feature>
<protein>
    <recommendedName>
        <fullName evidence="4">WxL domain-containing protein</fullName>
    </recommendedName>
</protein>
<dbReference type="STRING" id="1131292.BCR24_09510"/>
<name>A0A1E5H5B1_9ENTE</name>
<organism evidence="2 3">
    <name type="scientific">Enterococcus ureilyticus</name>
    <dbReference type="NCBI Taxonomy" id="1131292"/>
    <lineage>
        <taxon>Bacteria</taxon>
        <taxon>Bacillati</taxon>
        <taxon>Bacillota</taxon>
        <taxon>Bacilli</taxon>
        <taxon>Lactobacillales</taxon>
        <taxon>Enterococcaceae</taxon>
        <taxon>Enterococcus</taxon>
    </lineage>
</organism>
<proteinExistence type="predicted"/>
<evidence type="ECO:0000313" key="3">
    <source>
        <dbReference type="Proteomes" id="UP000094469"/>
    </source>
</evidence>
<dbReference type="AlphaFoldDB" id="A0A1E5H5B1"/>
<keyword evidence="3" id="KW-1185">Reference proteome</keyword>
<feature type="compositionally biased region" description="Polar residues" evidence="1">
    <location>
        <begin position="23"/>
        <end position="45"/>
    </location>
</feature>
<gene>
    <name evidence="2" type="ORF">BCR24_09510</name>
</gene>
<evidence type="ECO:0000313" key="2">
    <source>
        <dbReference type="EMBL" id="OEG20149.1"/>
    </source>
</evidence>
<sequence>MLIVSILPSSKVSADYIFNPSDSTFSSNESETKISQTENTSSPSEEVNIIESTEVLLEKRSDQQQDVASTAPEIDSTLLRSDLTTLAKEKLQELKKQLDQSKGIGIYIGDKLTISIDGTVHLDYTLSDQSVVAYDGLLSFEKPTYQKFPGTQTELTGQSLDIIRERESLDKKFYETLSARWHFAGKKTIDGMNSVDFSINQVENTWEYPLSISLILNVDIPPLIVDAPRGTSKENPILIQQGATVSEDPKDYFRVVSSGYDATIEWHVKPDFSKENEFTAELGIRDKFDQYWTVNGQSSVIIYFKVVEDTPEYLTTLTTQISYADIKLENNAQGISVSNSVDADTNTKLHSIPAQLNYMRFSFPKEFDLLSEAISMEAVVKSTNQKIPIGQEEYSILIAGHSFSLTNLSKRIEMFYAQEELIIHYDLRKLTRLSKDAYCAFETNYSPQNSENNVAKTMAKIQEPENLLMLSVPEDLDFGSIEIGQENQAALTAVAPNSLCITDNREQKSALKLFVDLSNPLKEASGREMLGTLLLNNSKPKSLEPTLFYEGALTGLEENSVDLTQHLSESLRLTIPKNEQSGRYQGIVKWTLISDEP</sequence>
<evidence type="ECO:0008006" key="4">
    <source>
        <dbReference type="Google" id="ProtNLM"/>
    </source>
</evidence>